<name>A0A8X8Y877_SALSN</name>
<accession>A0A8X8Y877</accession>
<feature type="region of interest" description="Disordered" evidence="1">
    <location>
        <begin position="187"/>
        <end position="251"/>
    </location>
</feature>
<evidence type="ECO:0000313" key="3">
    <source>
        <dbReference type="Proteomes" id="UP000298416"/>
    </source>
</evidence>
<feature type="compositionally biased region" description="Basic and acidic residues" evidence="1">
    <location>
        <begin position="201"/>
        <end position="216"/>
    </location>
</feature>
<feature type="region of interest" description="Disordered" evidence="1">
    <location>
        <begin position="1037"/>
        <end position="1082"/>
    </location>
</feature>
<evidence type="ECO:0000256" key="1">
    <source>
        <dbReference type="SAM" id="MobiDB-lite"/>
    </source>
</evidence>
<feature type="region of interest" description="Disordered" evidence="1">
    <location>
        <begin position="629"/>
        <end position="663"/>
    </location>
</feature>
<protein>
    <submittedName>
        <fullName evidence="2">Uncharacterized protein</fullName>
    </submittedName>
</protein>
<comment type="caution">
    <text evidence="2">The sequence shown here is derived from an EMBL/GenBank/DDBJ whole genome shotgun (WGS) entry which is preliminary data.</text>
</comment>
<gene>
    <name evidence="2" type="ORF">SASPL_111964</name>
</gene>
<organism evidence="2">
    <name type="scientific">Salvia splendens</name>
    <name type="common">Scarlet sage</name>
    <dbReference type="NCBI Taxonomy" id="180675"/>
    <lineage>
        <taxon>Eukaryota</taxon>
        <taxon>Viridiplantae</taxon>
        <taxon>Streptophyta</taxon>
        <taxon>Embryophyta</taxon>
        <taxon>Tracheophyta</taxon>
        <taxon>Spermatophyta</taxon>
        <taxon>Magnoliopsida</taxon>
        <taxon>eudicotyledons</taxon>
        <taxon>Gunneridae</taxon>
        <taxon>Pentapetalae</taxon>
        <taxon>asterids</taxon>
        <taxon>lamiids</taxon>
        <taxon>Lamiales</taxon>
        <taxon>Lamiaceae</taxon>
        <taxon>Nepetoideae</taxon>
        <taxon>Mentheae</taxon>
        <taxon>Salviinae</taxon>
        <taxon>Salvia</taxon>
        <taxon>Salvia subgen. Calosphace</taxon>
        <taxon>core Calosphace</taxon>
    </lineage>
</organism>
<feature type="region of interest" description="Disordered" evidence="1">
    <location>
        <begin position="357"/>
        <end position="391"/>
    </location>
</feature>
<feature type="region of interest" description="Disordered" evidence="1">
    <location>
        <begin position="953"/>
        <end position="989"/>
    </location>
</feature>
<feature type="region of interest" description="Disordered" evidence="1">
    <location>
        <begin position="767"/>
        <end position="798"/>
    </location>
</feature>
<sequence>MVDEWIPFMRYFDEKDDKGKQRMGPPLKEDWDNAKAFVHFLKKFYDVTLELSASKTPTSQMISVSMFALKIEIEKNVMIRIRLSDDFSLYKDPIDDDLAFYQEIEEIEKIDPPNGEVFSVVRVLFVVFFNSGAPSSLFTFSGDRPSLPVRSCRGCIGEGLFVFPSFSFTGAGLSGQLQSGMVCVSSERGDRGSRHGCSSRWGDDRGGSATEMEGKEPWVAGSDGKAAGVDAPQTDGGADDRVSPSDLSDDSGVGLKLMADEERNIIVIDLCDTGGDLKVTRRPFGEVVSWLYRGGLEVLGVGRAPSAGLFRQLQSGLVCVSSERGDRNFRHGCSSRWGDDRGGSATEMEGKEPWVAGCDGKAAGVDAPQTDGGADDRVSPSDLSDDSGVGLKPMADEERSIIVTDLCDTAGDLKVTRRPFGEVVSWLYRGGLEVLGVGRAPSAGLFRQLQSGLVCVSSERGDRNFRHGCSSRWGDDRGGSATEMEGKEPWVAGCDGKAAGVDAPQTDGGADDRVSPSDLSDDSGVGLKPMADEERSIIVTDLCDTAGDLKVTRRPFGEVVSWLYRGGLEVLGVGRAPSAGLFRQLQSGLVCVSSERGDRNFRHGCSSRWGDDRGGSATEMEGKEPWVAGCDGKAAGVDAPQTDGGADDRVSPSDLSDDSGVGLKPMADEERSIIVTDLCDTAGDLKVTRRPFGEVVSWLYRGGLEVLGVGRAPSAGLFRQLQSGLVCVSSERGDRNFRHGCSSRWGDDRGGSATEMEGKEPWVAGCDGKAAGVDAPQTDGGADDRVSPSDLSDDSGVGLKPMADEERSIIVTDLCDTAGDLKVFSIVRVLFVVFFNSGAPSSLFTLSGDRPSLPVRSCHGCIGEVWRCWVLDGRRAVEACGGGWVWRRTFGFSRVCSFFPSFSFTGAGLSGQLQSGLVCVSSERGDRVRGCRRSPVVDALSAATEMEGKEPWVAGCDGKAAGVDAPQTDGGADDRVSPSDLSDDSGVGLKPMADEERSIIVTDLCDTAGSGSIERHFGMWEKIDLILASIPGARNAPIPRPSSKLKIREPLLAPNSGMVDQHPSGKGKKKKRRSPESRARYRERRRLRRLEEIEGRAMSEIEGLMMSRLWPWSCTIGPRMLRLFTRQEGQRVYRLGLPEMGACRWRSPAMGIDAM</sequence>
<feature type="region of interest" description="Disordered" evidence="1">
    <location>
        <begin position="493"/>
        <end position="527"/>
    </location>
</feature>
<keyword evidence="3" id="KW-1185">Reference proteome</keyword>
<dbReference type="AlphaFoldDB" id="A0A8X8Y877"/>
<reference evidence="2" key="1">
    <citation type="submission" date="2018-01" db="EMBL/GenBank/DDBJ databases">
        <authorList>
            <person name="Mao J.F."/>
        </authorList>
    </citation>
    <scope>NUCLEOTIDE SEQUENCE</scope>
    <source>
        <strain evidence="2">Huo1</strain>
        <tissue evidence="2">Leaf</tissue>
    </source>
</reference>
<dbReference type="Proteomes" id="UP000298416">
    <property type="component" value="Unassembled WGS sequence"/>
</dbReference>
<evidence type="ECO:0000313" key="2">
    <source>
        <dbReference type="EMBL" id="KAG6427718.1"/>
    </source>
</evidence>
<reference evidence="2" key="2">
    <citation type="submission" date="2020-08" db="EMBL/GenBank/DDBJ databases">
        <title>Plant Genome Project.</title>
        <authorList>
            <person name="Zhang R.-G."/>
        </authorList>
    </citation>
    <scope>NUCLEOTIDE SEQUENCE</scope>
    <source>
        <strain evidence="2">Huo1</strain>
        <tissue evidence="2">Leaf</tissue>
    </source>
</reference>
<proteinExistence type="predicted"/>
<dbReference type="EMBL" id="PNBA02000004">
    <property type="protein sequence ID" value="KAG6427718.1"/>
    <property type="molecule type" value="Genomic_DNA"/>
</dbReference>